<keyword evidence="2" id="KW-1185">Reference proteome</keyword>
<evidence type="ECO:0000313" key="2">
    <source>
        <dbReference type="Proteomes" id="UP001158049"/>
    </source>
</evidence>
<dbReference type="RefSeq" id="WP_283444072.1">
    <property type="nucleotide sequence ID" value="NZ_FXUL01000018.1"/>
</dbReference>
<accession>A0ABY1QIT6</accession>
<protein>
    <submittedName>
        <fullName evidence="1">Uncharacterized protein</fullName>
    </submittedName>
</protein>
<dbReference type="EMBL" id="FXUL01000018">
    <property type="protein sequence ID" value="SMP72407.1"/>
    <property type="molecule type" value="Genomic_DNA"/>
</dbReference>
<comment type="caution">
    <text evidence="1">The sequence shown here is derived from an EMBL/GenBank/DDBJ whole genome shotgun (WGS) entry which is preliminary data.</text>
</comment>
<proteinExistence type="predicted"/>
<name>A0ABY1QIT6_9BURK</name>
<organism evidence="1 2">
    <name type="scientific">Noviherbaspirillum suwonense</name>
    <dbReference type="NCBI Taxonomy" id="1224511"/>
    <lineage>
        <taxon>Bacteria</taxon>
        <taxon>Pseudomonadati</taxon>
        <taxon>Pseudomonadota</taxon>
        <taxon>Betaproteobacteria</taxon>
        <taxon>Burkholderiales</taxon>
        <taxon>Oxalobacteraceae</taxon>
        <taxon>Noviherbaspirillum</taxon>
    </lineage>
</organism>
<gene>
    <name evidence="1" type="ORF">SAMN06295970_11818</name>
</gene>
<sequence length="78" mass="9057">MQQEAENLEVFIKVAADSIGELRKVDVMRVLESNSMRKRPLANYICQHRPDLAREVSEVMEDEFGITDWRTTETPVYA</sequence>
<dbReference type="Proteomes" id="UP001158049">
    <property type="component" value="Unassembled WGS sequence"/>
</dbReference>
<reference evidence="1 2" key="1">
    <citation type="submission" date="2017-05" db="EMBL/GenBank/DDBJ databases">
        <authorList>
            <person name="Varghese N."/>
            <person name="Submissions S."/>
        </authorList>
    </citation>
    <scope>NUCLEOTIDE SEQUENCE [LARGE SCALE GENOMIC DNA]</scope>
    <source>
        <strain evidence="1 2">DSM 26001</strain>
    </source>
</reference>
<evidence type="ECO:0000313" key="1">
    <source>
        <dbReference type="EMBL" id="SMP72407.1"/>
    </source>
</evidence>